<gene>
    <name evidence="2" type="ORF">BB934_40670</name>
</gene>
<evidence type="ECO:0000256" key="1">
    <source>
        <dbReference type="SAM" id="MobiDB-lite"/>
    </source>
</evidence>
<evidence type="ECO:0000313" key="2">
    <source>
        <dbReference type="EMBL" id="ANY84507.1"/>
    </source>
</evidence>
<dbReference type="OrthoDB" id="8256122at2"/>
<sequence length="197" mass="22053">MSAVTAINVLLRIRETAAQGRPLARDDARYFMSAVDEWLSGTEFAEAFGVKPARGEADPRKTIIGSRRDELIRMAARHFLEHQPLRQRAEELHRAWIRYFDGAWHTRDRKLSDCPEHYSGKPEGLLFHITSLKPQVLSERQIRRILATEPGGSVATELCSNKEIRRRRPKDAAITLQGSGAMHGPANDAGVPAHPSG</sequence>
<accession>A0A1B2EX87</accession>
<organism evidence="2">
    <name type="scientific">Microvirga ossetica</name>
    <dbReference type="NCBI Taxonomy" id="1882682"/>
    <lineage>
        <taxon>Bacteria</taxon>
        <taxon>Pseudomonadati</taxon>
        <taxon>Pseudomonadota</taxon>
        <taxon>Alphaproteobacteria</taxon>
        <taxon>Hyphomicrobiales</taxon>
        <taxon>Methylobacteriaceae</taxon>
        <taxon>Microvirga</taxon>
    </lineage>
</organism>
<dbReference type="AlphaFoldDB" id="A0A1B2EX87"/>
<keyword evidence="2" id="KW-0614">Plasmid</keyword>
<geneLocation type="plasmid" evidence="2">
    <name>unnamed2</name>
</geneLocation>
<dbReference type="EMBL" id="CP016619">
    <property type="protein sequence ID" value="ANY84507.1"/>
    <property type="molecule type" value="Genomic_DNA"/>
</dbReference>
<dbReference type="RefSeq" id="WP_099515396.1">
    <property type="nucleotide sequence ID" value="NZ_CP016619.1"/>
</dbReference>
<proteinExistence type="predicted"/>
<dbReference type="KEGG" id="moc:BB934_40670"/>
<name>A0A1B2EX87_9HYPH</name>
<feature type="region of interest" description="Disordered" evidence="1">
    <location>
        <begin position="176"/>
        <end position="197"/>
    </location>
</feature>
<protein>
    <submittedName>
        <fullName evidence="2">Uncharacterized protein</fullName>
    </submittedName>
</protein>
<reference evidence="2" key="1">
    <citation type="submission" date="2016-07" db="EMBL/GenBank/DDBJ databases">
        <title>Microvirga ossetica sp. nov. a new species of rhizobia isolated from root nodules of the legume species Vicia alpestris Steven originated from North Ossetia region in the Caucasus.</title>
        <authorList>
            <person name="Safronova V.I."/>
            <person name="Kuznetsova I.G."/>
            <person name="Sazanova A.L."/>
            <person name="Belimov A."/>
            <person name="Andronov E."/>
            <person name="Osledkin Y.S."/>
            <person name="Onishchuk O.P."/>
            <person name="Kurchak O.N."/>
            <person name="Shaposhnikov A.I."/>
            <person name="Willems A."/>
            <person name="Tikhonovich I.A."/>
        </authorList>
    </citation>
    <scope>NUCLEOTIDE SEQUENCE [LARGE SCALE GENOMIC DNA]</scope>
    <source>
        <strain evidence="2">V5/3M</strain>
        <plasmid evidence="2">unnamed2</plasmid>
    </source>
</reference>